<dbReference type="InterPro" id="IPR036388">
    <property type="entry name" value="WH-like_DNA-bd_sf"/>
</dbReference>
<evidence type="ECO:0000259" key="9">
    <source>
        <dbReference type="PROSITE" id="PS51755"/>
    </source>
</evidence>
<dbReference type="PROSITE" id="PS51755">
    <property type="entry name" value="OMPR_PHOB"/>
    <property type="match status" value="1"/>
</dbReference>
<dbReference type="InterPro" id="IPR011006">
    <property type="entry name" value="CheY-like_superfamily"/>
</dbReference>
<evidence type="ECO:0000313" key="10">
    <source>
        <dbReference type="EMBL" id="AWM76902.1"/>
    </source>
</evidence>
<evidence type="ECO:0000256" key="2">
    <source>
        <dbReference type="ARBA" id="ARBA00023012"/>
    </source>
</evidence>
<evidence type="ECO:0000256" key="7">
    <source>
        <dbReference type="PROSITE-ProRule" id="PRU01091"/>
    </source>
</evidence>
<dbReference type="GO" id="GO:0005829">
    <property type="term" value="C:cytosol"/>
    <property type="evidence" value="ECO:0007669"/>
    <property type="project" value="TreeGrafter"/>
</dbReference>
<dbReference type="SMART" id="SM00862">
    <property type="entry name" value="Trans_reg_C"/>
    <property type="match status" value="1"/>
</dbReference>
<dbReference type="GO" id="GO:0006355">
    <property type="term" value="P:regulation of DNA-templated transcription"/>
    <property type="evidence" value="ECO:0007669"/>
    <property type="project" value="InterPro"/>
</dbReference>
<dbReference type="CDD" id="cd00383">
    <property type="entry name" value="trans_reg_C"/>
    <property type="match status" value="1"/>
</dbReference>
<dbReference type="InterPro" id="IPR001789">
    <property type="entry name" value="Sig_transdc_resp-reg_receiver"/>
</dbReference>
<evidence type="ECO:0000259" key="8">
    <source>
        <dbReference type="PROSITE" id="PS50110"/>
    </source>
</evidence>
<dbReference type="KEGG" id="phb:HYN04_03485"/>
<keyword evidence="11" id="KW-1185">Reference proteome</keyword>
<dbReference type="Gene3D" id="1.10.10.10">
    <property type="entry name" value="Winged helix-like DNA-binding domain superfamily/Winged helix DNA-binding domain"/>
    <property type="match status" value="1"/>
</dbReference>
<keyword evidence="4 7" id="KW-0238">DNA-binding</keyword>
<dbReference type="Proteomes" id="UP000247763">
    <property type="component" value="Chromosome"/>
</dbReference>
<evidence type="ECO:0000313" key="11">
    <source>
        <dbReference type="Proteomes" id="UP000247763"/>
    </source>
</evidence>
<feature type="domain" description="OmpR/PhoB-type" evidence="9">
    <location>
        <begin position="124"/>
        <end position="218"/>
    </location>
</feature>
<dbReference type="AlphaFoldDB" id="A0A2Z3HNQ3"/>
<dbReference type="SMART" id="SM00448">
    <property type="entry name" value="REC"/>
    <property type="match status" value="1"/>
</dbReference>
<evidence type="ECO:0000256" key="3">
    <source>
        <dbReference type="ARBA" id="ARBA00023015"/>
    </source>
</evidence>
<gene>
    <name evidence="10" type="ORF">HYN04_03485</name>
</gene>
<dbReference type="OrthoDB" id="9802426at2"/>
<dbReference type="GO" id="GO:0032993">
    <property type="term" value="C:protein-DNA complex"/>
    <property type="evidence" value="ECO:0007669"/>
    <property type="project" value="TreeGrafter"/>
</dbReference>
<dbReference type="EMBL" id="CP029479">
    <property type="protein sequence ID" value="AWM76902.1"/>
    <property type="molecule type" value="Genomic_DNA"/>
</dbReference>
<keyword evidence="2" id="KW-0902">Two-component regulatory system</keyword>
<feature type="domain" description="Response regulatory" evidence="8">
    <location>
        <begin position="2"/>
        <end position="116"/>
    </location>
</feature>
<keyword evidence="1 6" id="KW-0597">Phosphoprotein</keyword>
<dbReference type="GO" id="GO:0000156">
    <property type="term" value="F:phosphorelay response regulator activity"/>
    <property type="evidence" value="ECO:0007669"/>
    <property type="project" value="TreeGrafter"/>
</dbReference>
<evidence type="ECO:0000256" key="4">
    <source>
        <dbReference type="ARBA" id="ARBA00023125"/>
    </source>
</evidence>
<dbReference type="PANTHER" id="PTHR48111">
    <property type="entry name" value="REGULATOR OF RPOS"/>
    <property type="match status" value="1"/>
</dbReference>
<evidence type="ECO:0000256" key="1">
    <source>
        <dbReference type="ARBA" id="ARBA00022553"/>
    </source>
</evidence>
<dbReference type="SUPFAM" id="SSF52172">
    <property type="entry name" value="CheY-like"/>
    <property type="match status" value="1"/>
</dbReference>
<keyword evidence="3" id="KW-0805">Transcription regulation</keyword>
<dbReference type="FunFam" id="3.40.50.2300:FF:000002">
    <property type="entry name" value="DNA-binding response regulator PhoP"/>
    <property type="match status" value="1"/>
</dbReference>
<dbReference type="Pfam" id="PF00486">
    <property type="entry name" value="Trans_reg_C"/>
    <property type="match status" value="1"/>
</dbReference>
<dbReference type="Pfam" id="PF00072">
    <property type="entry name" value="Response_reg"/>
    <property type="match status" value="1"/>
</dbReference>
<feature type="DNA-binding region" description="OmpR/PhoB-type" evidence="7">
    <location>
        <begin position="124"/>
        <end position="218"/>
    </location>
</feature>
<proteinExistence type="predicted"/>
<keyword evidence="5" id="KW-0804">Transcription</keyword>
<dbReference type="InterPro" id="IPR001867">
    <property type="entry name" value="OmpR/PhoB-type_DNA-bd"/>
</dbReference>
<dbReference type="Gene3D" id="6.10.250.690">
    <property type="match status" value="1"/>
</dbReference>
<dbReference type="InterPro" id="IPR039420">
    <property type="entry name" value="WalR-like"/>
</dbReference>
<feature type="modified residue" description="4-aspartylphosphate" evidence="6">
    <location>
        <position position="51"/>
    </location>
</feature>
<dbReference type="RefSeq" id="WP_110449471.1">
    <property type="nucleotide sequence ID" value="NZ_CP029479.1"/>
</dbReference>
<dbReference type="GO" id="GO:0000976">
    <property type="term" value="F:transcription cis-regulatory region binding"/>
    <property type="evidence" value="ECO:0007669"/>
    <property type="project" value="TreeGrafter"/>
</dbReference>
<dbReference type="PROSITE" id="PS50110">
    <property type="entry name" value="RESPONSE_REGULATORY"/>
    <property type="match status" value="1"/>
</dbReference>
<dbReference type="PANTHER" id="PTHR48111:SF37">
    <property type="entry name" value="RESPONSE REGULATOR PROTEIN CARR"/>
    <property type="match status" value="1"/>
</dbReference>
<sequence>MRLLLAEDDPDLAHSLRLSLADAGYAVDLARDGEEAAFLGETEPYDVVVLDLGLPVLDGVSVLRRWRASGMTAPVLILTARDGWAEKVAGFDAGGDDYLTKPFNMPELLARLRALLRRAAGRASASLASGDLVLDPGAALVTLAGQPVRLTSLEYRLLHYLMMHAGRVVSRTDLVEHLYDQDFDRDSNTMEVIIARLRKKIGADRILTQRGLGYRLADPAGAG</sequence>
<name>A0A2Z3HNQ3_9CAUL</name>
<accession>A0A2Z3HNQ3</accession>
<evidence type="ECO:0000256" key="5">
    <source>
        <dbReference type="ARBA" id="ARBA00023163"/>
    </source>
</evidence>
<dbReference type="Gene3D" id="3.40.50.2300">
    <property type="match status" value="1"/>
</dbReference>
<protein>
    <submittedName>
        <fullName evidence="10">DNA-binding response regulator</fullName>
    </submittedName>
</protein>
<evidence type="ECO:0000256" key="6">
    <source>
        <dbReference type="PROSITE-ProRule" id="PRU00169"/>
    </source>
</evidence>
<reference evidence="11" key="1">
    <citation type="submission" date="2018-05" db="EMBL/GenBank/DDBJ databases">
        <title>Genome sequencing of Phenylobacterium sp. HYN0004.</title>
        <authorList>
            <person name="Yi H."/>
            <person name="Baek C."/>
        </authorList>
    </citation>
    <scope>NUCLEOTIDE SEQUENCE [LARGE SCALE GENOMIC DNA]</scope>
    <source>
        <strain evidence="11">HYN0004</strain>
    </source>
</reference>
<organism evidence="10 11">
    <name type="scientific">Phenylobacterium parvum</name>
    <dbReference type="NCBI Taxonomy" id="2201350"/>
    <lineage>
        <taxon>Bacteria</taxon>
        <taxon>Pseudomonadati</taxon>
        <taxon>Pseudomonadota</taxon>
        <taxon>Alphaproteobacteria</taxon>
        <taxon>Caulobacterales</taxon>
        <taxon>Caulobacteraceae</taxon>
        <taxon>Phenylobacterium</taxon>
    </lineage>
</organism>